<keyword evidence="3" id="KW-1185">Reference proteome</keyword>
<evidence type="ECO:0000313" key="2">
    <source>
        <dbReference type="EMBL" id="ATX80035.1"/>
    </source>
</evidence>
<reference evidence="2 3" key="1">
    <citation type="submission" date="2016-12" db="EMBL/GenBank/DDBJ databases">
        <title>Isolation and genomic insights into novel planktonic Zetaproteobacteria from stratified waters of the Chesapeake Bay.</title>
        <authorList>
            <person name="McAllister S.M."/>
            <person name="Kato S."/>
            <person name="Chan C.S."/>
            <person name="Chiu B.K."/>
            <person name="Field E.K."/>
        </authorList>
    </citation>
    <scope>NUCLEOTIDE SEQUENCE [LARGE SCALE GENOMIC DNA]</scope>
    <source>
        <strain evidence="2 3">CP-5</strain>
    </source>
</reference>
<evidence type="ECO:0000256" key="1">
    <source>
        <dbReference type="ARBA" id="ARBA00009673"/>
    </source>
</evidence>
<dbReference type="Pfam" id="PF02580">
    <property type="entry name" value="Tyr_Deacylase"/>
    <property type="match status" value="1"/>
</dbReference>
<dbReference type="Gene3D" id="3.50.80.10">
    <property type="entry name" value="D-tyrosyl-tRNA(Tyr) deacylase"/>
    <property type="match status" value="1"/>
</dbReference>
<evidence type="ECO:0000313" key="3">
    <source>
        <dbReference type="Proteomes" id="UP000231701"/>
    </source>
</evidence>
<dbReference type="AlphaFoldDB" id="A0A2K8KYH8"/>
<dbReference type="KEGG" id="maes:Ga0123461_1622"/>
<accession>A0A2K8KYH8</accession>
<dbReference type="EMBL" id="CP018799">
    <property type="protein sequence ID" value="ATX80035.1"/>
    <property type="molecule type" value="Genomic_DNA"/>
</dbReference>
<dbReference type="Proteomes" id="UP000231701">
    <property type="component" value="Chromosome"/>
</dbReference>
<dbReference type="SUPFAM" id="SSF69500">
    <property type="entry name" value="DTD-like"/>
    <property type="match status" value="1"/>
</dbReference>
<dbReference type="RefSeq" id="WP_198507030.1">
    <property type="nucleotide sequence ID" value="NZ_CP018799.1"/>
</dbReference>
<dbReference type="InterPro" id="IPR003732">
    <property type="entry name" value="Daa-tRNA_deacyls_DTD"/>
</dbReference>
<dbReference type="GO" id="GO:0051500">
    <property type="term" value="F:D-tyrosyl-tRNA(Tyr) deacylase activity"/>
    <property type="evidence" value="ECO:0007669"/>
    <property type="project" value="TreeGrafter"/>
</dbReference>
<name>A0A2K8KYH8_MARES</name>
<protein>
    <submittedName>
        <fullName evidence="2">D-tyrosyl-tRNA(Tyr) deacylase</fullName>
    </submittedName>
</protein>
<sequence>MRAIIQRVSSAMLVTDDTKVKKISRGIVVLIGVQKGDNAASVRRMAERLTSYRVFPDAEGRMNLSINDIGGDILLVPNFTVAGRHQKGNQSRILNCSRTF</sequence>
<dbReference type="PANTHER" id="PTHR10472:SF5">
    <property type="entry name" value="D-AMINOACYL-TRNA DEACYLASE 1"/>
    <property type="match status" value="1"/>
</dbReference>
<dbReference type="InterPro" id="IPR023509">
    <property type="entry name" value="DTD-like_sf"/>
</dbReference>
<gene>
    <name evidence="2" type="ORF">Ga0123461_1622</name>
</gene>
<proteinExistence type="inferred from homology"/>
<dbReference type="GO" id="GO:0005737">
    <property type="term" value="C:cytoplasm"/>
    <property type="evidence" value="ECO:0007669"/>
    <property type="project" value="InterPro"/>
</dbReference>
<organism evidence="2 3">
    <name type="scientific">Mariprofundus aestuarium</name>
    <dbReference type="NCBI Taxonomy" id="1921086"/>
    <lineage>
        <taxon>Bacteria</taxon>
        <taxon>Pseudomonadati</taxon>
        <taxon>Pseudomonadota</taxon>
        <taxon>Candidatius Mariprofundia</taxon>
        <taxon>Mariprofundales</taxon>
        <taxon>Mariprofundaceae</taxon>
        <taxon>Mariprofundus</taxon>
    </lineage>
</organism>
<dbReference type="PANTHER" id="PTHR10472">
    <property type="entry name" value="D-TYROSYL-TRNA TYR DEACYLASE"/>
    <property type="match status" value="1"/>
</dbReference>
<comment type="similarity">
    <text evidence="1">Belongs to the DTD family.</text>
</comment>